<dbReference type="AlphaFoldDB" id="A0A2S6FUW2"/>
<feature type="transmembrane region" description="Helical" evidence="1">
    <location>
        <begin position="21"/>
        <end position="45"/>
    </location>
</feature>
<sequence>MKLEYTFSKKEFIDGKLDNKYNSSLFIFIKTGYIYILPCAFMFYFFKILDINNIFISLIGYTSIILLAKFMYKNNKSRIVNSVKNYDNKHIQISWDLTKDGIFINEDNIDIYLPWNLVSNIVENYYYIHLYNNRDIQIFIPKRIFRTNDELIYFKSILKDNVNKSLLNSKIFS</sequence>
<dbReference type="Proteomes" id="UP000239863">
    <property type="component" value="Unassembled WGS sequence"/>
</dbReference>
<reference evidence="3 4" key="1">
    <citation type="submission" date="2018-02" db="EMBL/GenBank/DDBJ databases">
        <title>Genomic Encyclopedia of Archaeal and Bacterial Type Strains, Phase II (KMG-II): from individual species to whole genera.</title>
        <authorList>
            <person name="Goeker M."/>
        </authorList>
    </citation>
    <scope>NUCLEOTIDE SEQUENCE [LARGE SCALE GENOMIC DNA]</scope>
    <source>
        <strain evidence="3 4">DSM 15099</strain>
    </source>
</reference>
<feature type="domain" description="YcxB-like C-terminal" evidence="2">
    <location>
        <begin position="97"/>
        <end position="158"/>
    </location>
</feature>
<dbReference type="OrthoDB" id="1860231at2"/>
<gene>
    <name evidence="3" type="ORF">BD821_12226</name>
</gene>
<evidence type="ECO:0000313" key="4">
    <source>
        <dbReference type="Proteomes" id="UP000239863"/>
    </source>
</evidence>
<dbReference type="EMBL" id="PTIS01000022">
    <property type="protein sequence ID" value="PPK44667.1"/>
    <property type="molecule type" value="Genomic_DNA"/>
</dbReference>
<keyword evidence="1" id="KW-0472">Membrane</keyword>
<evidence type="ECO:0000313" key="3">
    <source>
        <dbReference type="EMBL" id="PPK44667.1"/>
    </source>
</evidence>
<feature type="transmembrane region" description="Helical" evidence="1">
    <location>
        <begin position="51"/>
        <end position="72"/>
    </location>
</feature>
<accession>A0A2S6FUW2</accession>
<organism evidence="3 4">
    <name type="scientific">Clostridium algidicarnis DSM 15099</name>
    <dbReference type="NCBI Taxonomy" id="1121295"/>
    <lineage>
        <taxon>Bacteria</taxon>
        <taxon>Bacillati</taxon>
        <taxon>Bacillota</taxon>
        <taxon>Clostridia</taxon>
        <taxon>Eubacteriales</taxon>
        <taxon>Clostridiaceae</taxon>
        <taxon>Clostridium</taxon>
    </lineage>
</organism>
<keyword evidence="1" id="KW-0812">Transmembrane</keyword>
<evidence type="ECO:0000259" key="2">
    <source>
        <dbReference type="Pfam" id="PF14317"/>
    </source>
</evidence>
<keyword evidence="1" id="KW-1133">Transmembrane helix</keyword>
<evidence type="ECO:0000256" key="1">
    <source>
        <dbReference type="SAM" id="Phobius"/>
    </source>
</evidence>
<dbReference type="RefSeq" id="WP_104410701.1">
    <property type="nucleotide sequence ID" value="NZ_PTIS01000022.1"/>
</dbReference>
<proteinExistence type="predicted"/>
<protein>
    <recommendedName>
        <fullName evidence="2">YcxB-like C-terminal domain-containing protein</fullName>
    </recommendedName>
</protein>
<dbReference type="Pfam" id="PF14317">
    <property type="entry name" value="YcxB"/>
    <property type="match status" value="1"/>
</dbReference>
<name>A0A2S6FUW2_9CLOT</name>
<comment type="caution">
    <text evidence="3">The sequence shown here is derived from an EMBL/GenBank/DDBJ whole genome shotgun (WGS) entry which is preliminary data.</text>
</comment>
<dbReference type="InterPro" id="IPR025588">
    <property type="entry name" value="YcxB-like_C"/>
</dbReference>